<dbReference type="EMBL" id="KN847493">
    <property type="protein sequence ID" value="KIW18267.1"/>
    <property type="molecule type" value="Genomic_DNA"/>
</dbReference>
<dbReference type="GeneID" id="27329638"/>
<organism evidence="2 3">
    <name type="scientific">Exophiala spinifera</name>
    <dbReference type="NCBI Taxonomy" id="91928"/>
    <lineage>
        <taxon>Eukaryota</taxon>
        <taxon>Fungi</taxon>
        <taxon>Dikarya</taxon>
        <taxon>Ascomycota</taxon>
        <taxon>Pezizomycotina</taxon>
        <taxon>Eurotiomycetes</taxon>
        <taxon>Chaetothyriomycetidae</taxon>
        <taxon>Chaetothyriales</taxon>
        <taxon>Herpotrichiellaceae</taxon>
        <taxon>Exophiala</taxon>
    </lineage>
</organism>
<dbReference type="OrthoDB" id="10262413at2759"/>
<protein>
    <recommendedName>
        <fullName evidence="1">NAD-dependent epimerase/dehydratase domain-containing protein</fullName>
    </recommendedName>
</protein>
<evidence type="ECO:0000313" key="2">
    <source>
        <dbReference type="EMBL" id="KIW18267.1"/>
    </source>
</evidence>
<proteinExistence type="predicted"/>
<dbReference type="PANTHER" id="PTHR48079:SF9">
    <property type="entry name" value="PUTATIVE-RELATED"/>
    <property type="match status" value="1"/>
</dbReference>
<name>A0A0D1ZZV6_9EURO</name>
<evidence type="ECO:0000259" key="1">
    <source>
        <dbReference type="Pfam" id="PF01370"/>
    </source>
</evidence>
<keyword evidence="3" id="KW-1185">Reference proteome</keyword>
<dbReference type="RefSeq" id="XP_016238483.1">
    <property type="nucleotide sequence ID" value="XM_016376913.1"/>
</dbReference>
<gene>
    <name evidence="2" type="ORF">PV08_02555</name>
</gene>
<dbReference type="InterPro" id="IPR036291">
    <property type="entry name" value="NAD(P)-bd_dom_sf"/>
</dbReference>
<evidence type="ECO:0000313" key="3">
    <source>
        <dbReference type="Proteomes" id="UP000053328"/>
    </source>
</evidence>
<dbReference type="STRING" id="91928.A0A0D1ZZV6"/>
<dbReference type="VEuPathDB" id="FungiDB:PV08_02555"/>
<dbReference type="Pfam" id="PF01370">
    <property type="entry name" value="Epimerase"/>
    <property type="match status" value="1"/>
</dbReference>
<dbReference type="CDD" id="cd05262">
    <property type="entry name" value="SDR_a7"/>
    <property type="match status" value="1"/>
</dbReference>
<dbReference type="SUPFAM" id="SSF51735">
    <property type="entry name" value="NAD(P)-binding Rossmann-fold domains"/>
    <property type="match status" value="1"/>
</dbReference>
<dbReference type="InterPro" id="IPR051783">
    <property type="entry name" value="NAD(P)-dependent_oxidoreduct"/>
</dbReference>
<accession>A0A0D1ZZV6</accession>
<dbReference type="GO" id="GO:0004029">
    <property type="term" value="F:aldehyde dehydrogenase (NAD+) activity"/>
    <property type="evidence" value="ECO:0007669"/>
    <property type="project" value="TreeGrafter"/>
</dbReference>
<dbReference type="Proteomes" id="UP000053328">
    <property type="component" value="Unassembled WGS sequence"/>
</dbReference>
<feature type="domain" description="NAD-dependent epimerase/dehydratase" evidence="1">
    <location>
        <begin position="3"/>
        <end position="219"/>
    </location>
</feature>
<dbReference type="Gene3D" id="3.40.50.720">
    <property type="entry name" value="NAD(P)-binding Rossmann-like Domain"/>
    <property type="match status" value="1"/>
</dbReference>
<dbReference type="AlphaFoldDB" id="A0A0D1ZZV6"/>
<dbReference type="GO" id="GO:0005737">
    <property type="term" value="C:cytoplasm"/>
    <property type="evidence" value="ECO:0007669"/>
    <property type="project" value="TreeGrafter"/>
</dbReference>
<dbReference type="InterPro" id="IPR001509">
    <property type="entry name" value="Epimerase_deHydtase"/>
</dbReference>
<sequence length="297" mass="31581">MRVFITGASGFIGSAATRELLSHGHQVLGLARSDASADAVTEAGAEVLRGDLEDLEALKSGAKASDAVLHLGFIHDFSNMARNTAVDRAAISAMADAIAGSGKALMIASGSLMVRAKGGIATEDTEITREAGPYDRWKSEDLLLSLAKEKNIRGMIARFAPTVHGAGDKGFAKIFVDMARKNGRAIYTDASARWPACHRLDAAVLLRLALEKGQSGGTYHAVAEQGVLLKDTQELIGKRLNLPATCVSVEEGAQSLGYFAYAMAMDNPTSSEKTQKELGWEPKQIGLHEDMLANYFG</sequence>
<dbReference type="PANTHER" id="PTHR48079">
    <property type="entry name" value="PROTEIN YEEZ"/>
    <property type="match status" value="1"/>
</dbReference>
<reference evidence="2 3" key="1">
    <citation type="submission" date="2015-01" db="EMBL/GenBank/DDBJ databases">
        <title>The Genome Sequence of Exophiala spinifera CBS89968.</title>
        <authorList>
            <consortium name="The Broad Institute Genomics Platform"/>
            <person name="Cuomo C."/>
            <person name="de Hoog S."/>
            <person name="Gorbushina A."/>
            <person name="Stielow B."/>
            <person name="Teixiera M."/>
            <person name="Abouelleil A."/>
            <person name="Chapman S.B."/>
            <person name="Priest M."/>
            <person name="Young S.K."/>
            <person name="Wortman J."/>
            <person name="Nusbaum C."/>
            <person name="Birren B."/>
        </authorList>
    </citation>
    <scope>NUCLEOTIDE SEQUENCE [LARGE SCALE GENOMIC DNA]</scope>
    <source>
        <strain evidence="2 3">CBS 89968</strain>
    </source>
</reference>
<dbReference type="HOGENOM" id="CLU_007383_12_3_1"/>